<dbReference type="EMBL" id="CP135996">
    <property type="protein sequence ID" value="WOC31843.1"/>
    <property type="molecule type" value="Genomic_DNA"/>
</dbReference>
<evidence type="ECO:0000313" key="5">
    <source>
        <dbReference type="Proteomes" id="UP001300604"/>
    </source>
</evidence>
<dbReference type="InterPro" id="IPR016181">
    <property type="entry name" value="Acyl_CoA_acyltransferase"/>
</dbReference>
<dbReference type="RefSeq" id="WP_275846726.1">
    <property type="nucleotide sequence ID" value="NZ_CP135996.1"/>
</dbReference>
<dbReference type="PROSITE" id="PS51186">
    <property type="entry name" value="GNAT"/>
    <property type="match status" value="1"/>
</dbReference>
<dbReference type="SUPFAM" id="SSF55729">
    <property type="entry name" value="Acyl-CoA N-acyltransferases (Nat)"/>
    <property type="match status" value="1"/>
</dbReference>
<reference evidence="4" key="2">
    <citation type="submission" date="2024-06" db="EMBL/GenBank/DDBJ databases">
        <title>Caproicibacterium argilliputei sp. nov, a novel caproic acid producing anaerobic bacterium isolated from pit mud.</title>
        <authorList>
            <person name="Xia S."/>
        </authorList>
    </citation>
    <scope>NUCLEOTIDE SEQUENCE</scope>
    <source>
        <strain evidence="4">ZCY20-5</strain>
    </source>
</reference>
<sequence>MDFRKGTEADLDAVNSLYWEVTGWLQRTVNYPGWEQGAYPARRDAEAGIRSGTLYVAEMQGKTAGTMILDHTPEPAFADAKWQVPAPDAQVFILRTFAVHPAFQKAGLGRQMLACAEKLAQAQSVRAIRLDVSDKNLPAVRLYKACGYRYIGDADLGLGAYGLTNFLLYEKGL</sequence>
<gene>
    <name evidence="4" type="ORF">PXC00_11690</name>
</gene>
<dbReference type="GO" id="GO:0016747">
    <property type="term" value="F:acyltransferase activity, transferring groups other than amino-acyl groups"/>
    <property type="evidence" value="ECO:0007669"/>
    <property type="project" value="InterPro"/>
</dbReference>
<proteinExistence type="predicted"/>
<dbReference type="InterPro" id="IPR000182">
    <property type="entry name" value="GNAT_dom"/>
</dbReference>
<accession>A0AA97H0X4</accession>
<feature type="domain" description="N-acetyltransferase" evidence="3">
    <location>
        <begin position="1"/>
        <end position="173"/>
    </location>
</feature>
<dbReference type="Pfam" id="PF00583">
    <property type="entry name" value="Acetyltransf_1"/>
    <property type="match status" value="1"/>
</dbReference>
<evidence type="ECO:0000256" key="1">
    <source>
        <dbReference type="ARBA" id="ARBA00022679"/>
    </source>
</evidence>
<dbReference type="KEGG" id="carl:PXC00_11690"/>
<reference evidence="4" key="1">
    <citation type="submission" date="2023-09" db="EMBL/GenBank/DDBJ databases">
        <authorList>
            <person name="Zeng C."/>
        </authorList>
    </citation>
    <scope>NUCLEOTIDE SEQUENCE</scope>
    <source>
        <strain evidence="4">ZCY20-5</strain>
    </source>
</reference>
<dbReference type="CDD" id="cd04301">
    <property type="entry name" value="NAT_SF"/>
    <property type="match status" value="1"/>
</dbReference>
<evidence type="ECO:0000256" key="2">
    <source>
        <dbReference type="ARBA" id="ARBA00023315"/>
    </source>
</evidence>
<keyword evidence="5" id="KW-1185">Reference proteome</keyword>
<dbReference type="InterPro" id="IPR050832">
    <property type="entry name" value="Bact_Acetyltransf"/>
</dbReference>
<dbReference type="Gene3D" id="3.40.630.30">
    <property type="match status" value="1"/>
</dbReference>
<evidence type="ECO:0000313" key="4">
    <source>
        <dbReference type="EMBL" id="WOC31843.1"/>
    </source>
</evidence>
<name>A0AA97H0X4_9FIRM</name>
<dbReference type="PANTHER" id="PTHR43877">
    <property type="entry name" value="AMINOALKYLPHOSPHONATE N-ACETYLTRANSFERASE-RELATED-RELATED"/>
    <property type="match status" value="1"/>
</dbReference>
<organism evidence="4 5">
    <name type="scientific">Caproicibacterium argilliputei</name>
    <dbReference type="NCBI Taxonomy" id="3030016"/>
    <lineage>
        <taxon>Bacteria</taxon>
        <taxon>Bacillati</taxon>
        <taxon>Bacillota</taxon>
        <taxon>Clostridia</taxon>
        <taxon>Eubacteriales</taxon>
        <taxon>Oscillospiraceae</taxon>
        <taxon>Caproicibacterium</taxon>
    </lineage>
</organism>
<evidence type="ECO:0000259" key="3">
    <source>
        <dbReference type="PROSITE" id="PS51186"/>
    </source>
</evidence>
<keyword evidence="2" id="KW-0012">Acyltransferase</keyword>
<dbReference type="AlphaFoldDB" id="A0AA97H0X4"/>
<keyword evidence="1" id="KW-0808">Transferase</keyword>
<protein>
    <submittedName>
        <fullName evidence="4">GNAT family N-acetyltransferase</fullName>
    </submittedName>
</protein>
<dbReference type="Proteomes" id="UP001300604">
    <property type="component" value="Chromosome"/>
</dbReference>